<comment type="subcellular location">
    <subcellularLocation>
        <location evidence="2">Periplasm</location>
    </subcellularLocation>
</comment>
<evidence type="ECO:0000256" key="6">
    <source>
        <dbReference type="ARBA" id="ARBA00022729"/>
    </source>
</evidence>
<evidence type="ECO:0000313" key="11">
    <source>
        <dbReference type="Proteomes" id="UP001589865"/>
    </source>
</evidence>
<comment type="similarity">
    <text evidence="3">Belongs to the bacterial solute-binding protein 5 family.</text>
</comment>
<evidence type="ECO:0000313" key="10">
    <source>
        <dbReference type="EMBL" id="MFC0409794.1"/>
    </source>
</evidence>
<dbReference type="InterPro" id="IPR030678">
    <property type="entry name" value="Peptide/Ni-bd"/>
</dbReference>
<dbReference type="PIRSF" id="PIRSF002741">
    <property type="entry name" value="MppA"/>
    <property type="match status" value="1"/>
</dbReference>
<keyword evidence="7" id="KW-0574">Periplasm</keyword>
<feature type="signal peptide" evidence="8">
    <location>
        <begin position="1"/>
        <end position="33"/>
    </location>
</feature>
<gene>
    <name evidence="10" type="primary">gsiB</name>
    <name evidence="10" type="ORF">ACFFGY_16195</name>
</gene>
<dbReference type="CDD" id="cd08499">
    <property type="entry name" value="PBP2_Ylib_like"/>
    <property type="match status" value="1"/>
</dbReference>
<keyword evidence="5" id="KW-0813">Transport</keyword>
<dbReference type="Gene3D" id="3.40.190.10">
    <property type="entry name" value="Periplasmic binding protein-like II"/>
    <property type="match status" value="1"/>
</dbReference>
<keyword evidence="6 8" id="KW-0732">Signal</keyword>
<dbReference type="Gene3D" id="3.10.105.10">
    <property type="entry name" value="Dipeptide-binding Protein, Domain 3"/>
    <property type="match status" value="1"/>
</dbReference>
<sequence>MTDRFSLNRRALLGALGATGALPWLAGATPAAAAANDLVVGVPDNLTGLDPADVNDTLSQSACRLMLQGLYGFDKDMKLIPVLAESYEADADAKVFTFKLRQNVKFHDGTPFDAAAVKANFERVANPDNRLKRQSLIAMLDRVDVVDPQTARVFLKEPFGAFVNTIAHPACMILSPKAIAQYGKDINRNPVGTGPFTFVSWSADTLRVKKSDGYWKPGLPKVDSVTFRSVPENGARIAMLQTGEAQFIYPLPPEMAAVVQRAPNVEIVDAPSIIARYVSMNCMQKPFNDVRVRQALNYAVNKEAYAKVVYNGYAKPLDAPIPAQLGFYSKQQPYPYDVAKAKQLLAEAGYANGFETEMWAQNNTLAQRGMQFMQQQLAAVGVKVNVFPLESGVLQDRIWSVQKPEDAKIQMYYGGWSSSTGDADWGLRPLFWGQGMPPKLYNTAYYSNPEVDKALEAAIATADTSKREDLYKQAQAQIWKDAPWIFLGVEDVLSAKAKRLSNLYRIPDGGLLIEEAAFS</sequence>
<evidence type="ECO:0000256" key="3">
    <source>
        <dbReference type="ARBA" id="ARBA00005695"/>
    </source>
</evidence>
<comment type="function">
    <text evidence="1">Part of the ABC transporter complex GsiABCD involved in glutathione import. Binds glutathione.</text>
</comment>
<dbReference type="EMBL" id="JBHLUN010000010">
    <property type="protein sequence ID" value="MFC0409794.1"/>
    <property type="molecule type" value="Genomic_DNA"/>
</dbReference>
<evidence type="ECO:0000256" key="7">
    <source>
        <dbReference type="ARBA" id="ARBA00022764"/>
    </source>
</evidence>
<dbReference type="PROSITE" id="PS51318">
    <property type="entry name" value="TAT"/>
    <property type="match status" value="1"/>
</dbReference>
<evidence type="ECO:0000259" key="9">
    <source>
        <dbReference type="Pfam" id="PF00496"/>
    </source>
</evidence>
<dbReference type="InterPro" id="IPR039424">
    <property type="entry name" value="SBP_5"/>
</dbReference>
<evidence type="ECO:0000256" key="1">
    <source>
        <dbReference type="ARBA" id="ARBA00003489"/>
    </source>
</evidence>
<dbReference type="NCBIfam" id="NF011942">
    <property type="entry name" value="PRK15413.1"/>
    <property type="match status" value="1"/>
</dbReference>
<feature type="domain" description="Solute-binding protein family 5" evidence="9">
    <location>
        <begin position="78"/>
        <end position="432"/>
    </location>
</feature>
<evidence type="ECO:0000256" key="5">
    <source>
        <dbReference type="ARBA" id="ARBA00022448"/>
    </source>
</evidence>
<reference evidence="10 11" key="1">
    <citation type="submission" date="2024-09" db="EMBL/GenBank/DDBJ databases">
        <authorList>
            <person name="Sun Q."/>
            <person name="Mori K."/>
        </authorList>
    </citation>
    <scope>NUCLEOTIDE SEQUENCE [LARGE SCALE GENOMIC DNA]</scope>
    <source>
        <strain evidence="10 11">TBRC 5777</strain>
    </source>
</reference>
<name>A0ABV6JVN3_9PROT</name>
<dbReference type="Pfam" id="PF00496">
    <property type="entry name" value="SBP_bac_5"/>
    <property type="match status" value="1"/>
</dbReference>
<dbReference type="Gene3D" id="3.90.76.10">
    <property type="entry name" value="Dipeptide-binding Protein, Domain 1"/>
    <property type="match status" value="1"/>
</dbReference>
<evidence type="ECO:0000256" key="4">
    <source>
        <dbReference type="ARBA" id="ARBA00017393"/>
    </source>
</evidence>
<evidence type="ECO:0000256" key="2">
    <source>
        <dbReference type="ARBA" id="ARBA00004418"/>
    </source>
</evidence>
<dbReference type="Proteomes" id="UP001589865">
    <property type="component" value="Unassembled WGS sequence"/>
</dbReference>
<accession>A0ABV6JVN3</accession>
<dbReference type="PANTHER" id="PTHR30290">
    <property type="entry name" value="PERIPLASMIC BINDING COMPONENT OF ABC TRANSPORTER"/>
    <property type="match status" value="1"/>
</dbReference>
<dbReference type="SUPFAM" id="SSF53850">
    <property type="entry name" value="Periplasmic binding protein-like II"/>
    <property type="match status" value="1"/>
</dbReference>
<dbReference type="PANTHER" id="PTHR30290:SF32">
    <property type="entry name" value="GLUTATHIONE-BINDING PROTEIN GSIB"/>
    <property type="match status" value="1"/>
</dbReference>
<evidence type="ECO:0000256" key="8">
    <source>
        <dbReference type="SAM" id="SignalP"/>
    </source>
</evidence>
<comment type="caution">
    <text evidence="10">The sequence shown here is derived from an EMBL/GenBank/DDBJ whole genome shotgun (WGS) entry which is preliminary data.</text>
</comment>
<dbReference type="InterPro" id="IPR000914">
    <property type="entry name" value="SBP_5_dom"/>
</dbReference>
<keyword evidence="11" id="KW-1185">Reference proteome</keyword>
<protein>
    <recommendedName>
        <fullName evidence="4">Glutathione-binding protein GsiB</fullName>
    </recommendedName>
</protein>
<proteinExistence type="inferred from homology"/>
<organism evidence="10 11">
    <name type="scientific">Roseomonas elaeocarpi</name>
    <dbReference type="NCBI Taxonomy" id="907779"/>
    <lineage>
        <taxon>Bacteria</taxon>
        <taxon>Pseudomonadati</taxon>
        <taxon>Pseudomonadota</taxon>
        <taxon>Alphaproteobacteria</taxon>
        <taxon>Acetobacterales</taxon>
        <taxon>Roseomonadaceae</taxon>
        <taxon>Roseomonas</taxon>
    </lineage>
</organism>
<dbReference type="InterPro" id="IPR006311">
    <property type="entry name" value="TAT_signal"/>
</dbReference>
<dbReference type="RefSeq" id="WP_377045538.1">
    <property type="nucleotide sequence ID" value="NZ_JBHLUN010000010.1"/>
</dbReference>
<feature type="chain" id="PRO_5045808813" description="Glutathione-binding protein GsiB" evidence="8">
    <location>
        <begin position="34"/>
        <end position="519"/>
    </location>
</feature>